<evidence type="ECO:0000256" key="4">
    <source>
        <dbReference type="ARBA" id="ARBA00023136"/>
    </source>
</evidence>
<dbReference type="GO" id="GO:0016020">
    <property type="term" value="C:membrane"/>
    <property type="evidence" value="ECO:0007669"/>
    <property type="project" value="UniProtKB-SubCell"/>
</dbReference>
<evidence type="ECO:0000256" key="1">
    <source>
        <dbReference type="ARBA" id="ARBA00004167"/>
    </source>
</evidence>
<evidence type="ECO:0000256" key="6">
    <source>
        <dbReference type="SAM" id="MobiDB-lite"/>
    </source>
</evidence>
<dbReference type="OMA" id="EWFLMFL"/>
<accession>A0A251VLA5</accession>
<feature type="coiled-coil region" evidence="5">
    <location>
        <begin position="389"/>
        <end position="487"/>
    </location>
</feature>
<evidence type="ECO:0000313" key="8">
    <source>
        <dbReference type="EMBL" id="KAF5820611.1"/>
    </source>
</evidence>
<keyword evidence="2" id="KW-0812">Transmembrane</keyword>
<dbReference type="PROSITE" id="PS51775">
    <property type="entry name" value="GTD_BINDING"/>
    <property type="match status" value="1"/>
</dbReference>
<evidence type="ECO:0000259" key="7">
    <source>
        <dbReference type="PROSITE" id="PS51775"/>
    </source>
</evidence>
<keyword evidence="5" id="KW-0175">Coiled coil</keyword>
<evidence type="ECO:0000313" key="10">
    <source>
        <dbReference type="Proteomes" id="UP000215914"/>
    </source>
</evidence>
<reference evidence="8 10" key="1">
    <citation type="journal article" date="2017" name="Nature">
        <title>The sunflower genome provides insights into oil metabolism, flowering and Asterid evolution.</title>
        <authorList>
            <person name="Badouin H."/>
            <person name="Gouzy J."/>
            <person name="Grassa C.J."/>
            <person name="Murat F."/>
            <person name="Staton S.E."/>
            <person name="Cottret L."/>
            <person name="Lelandais-Briere C."/>
            <person name="Owens G.L."/>
            <person name="Carrere S."/>
            <person name="Mayjonade B."/>
            <person name="Legrand L."/>
            <person name="Gill N."/>
            <person name="Kane N.C."/>
            <person name="Bowers J.E."/>
            <person name="Hubner S."/>
            <person name="Bellec A."/>
            <person name="Berard A."/>
            <person name="Berges H."/>
            <person name="Blanchet N."/>
            <person name="Boniface M.C."/>
            <person name="Brunel D."/>
            <person name="Catrice O."/>
            <person name="Chaidir N."/>
            <person name="Claudel C."/>
            <person name="Donnadieu C."/>
            <person name="Faraut T."/>
            <person name="Fievet G."/>
            <person name="Helmstetter N."/>
            <person name="King M."/>
            <person name="Knapp S.J."/>
            <person name="Lai Z."/>
            <person name="Le Paslier M.C."/>
            <person name="Lippi Y."/>
            <person name="Lorenzon L."/>
            <person name="Mandel J.R."/>
            <person name="Marage G."/>
            <person name="Marchand G."/>
            <person name="Marquand E."/>
            <person name="Bret-Mestries E."/>
            <person name="Morien E."/>
            <person name="Nambeesan S."/>
            <person name="Nguyen T."/>
            <person name="Pegot-Espagnet P."/>
            <person name="Pouilly N."/>
            <person name="Raftis F."/>
            <person name="Sallet E."/>
            <person name="Schiex T."/>
            <person name="Thomas J."/>
            <person name="Vandecasteele C."/>
            <person name="Vares D."/>
            <person name="Vear F."/>
            <person name="Vautrin S."/>
            <person name="Crespi M."/>
            <person name="Mangin B."/>
            <person name="Burke J.M."/>
            <person name="Salse J."/>
            <person name="Munos S."/>
            <person name="Vincourt P."/>
            <person name="Rieseberg L.H."/>
            <person name="Langlade N.B."/>
        </authorList>
    </citation>
    <scope>NUCLEOTIDE SEQUENCE [LARGE SCALE GENOMIC DNA]</scope>
    <source>
        <strain evidence="10">cv. SF193</strain>
        <tissue evidence="8">Leaves</tissue>
    </source>
</reference>
<reference evidence="9" key="2">
    <citation type="submission" date="2017-02" db="EMBL/GenBank/DDBJ databases">
        <title>Sunflower complete genome.</title>
        <authorList>
            <person name="Langlade N."/>
            <person name="Munos S."/>
        </authorList>
    </citation>
    <scope>NUCLEOTIDE SEQUENCE [LARGE SCALE GENOMIC DNA]</scope>
    <source>
        <tissue evidence="9">Leaves</tissue>
    </source>
</reference>
<evidence type="ECO:0000313" key="9">
    <source>
        <dbReference type="EMBL" id="OTG36224.1"/>
    </source>
</evidence>
<feature type="region of interest" description="Disordered" evidence="6">
    <location>
        <begin position="553"/>
        <end position="572"/>
    </location>
</feature>
<dbReference type="OrthoDB" id="1047602at2759"/>
<dbReference type="EMBL" id="MNCJ02000316">
    <property type="protein sequence ID" value="KAF5820611.1"/>
    <property type="molecule type" value="Genomic_DNA"/>
</dbReference>
<name>A0A251VLA5_HELAN</name>
<dbReference type="PANTHER" id="PTHR31448:SF39">
    <property type="entry name" value="MYOSIN-BINDING PROTEIN 4-RELATED"/>
    <property type="match status" value="1"/>
</dbReference>
<evidence type="ECO:0000256" key="2">
    <source>
        <dbReference type="ARBA" id="ARBA00022692"/>
    </source>
</evidence>
<feature type="region of interest" description="Disordered" evidence="6">
    <location>
        <begin position="148"/>
        <end position="171"/>
    </location>
</feature>
<dbReference type="AlphaFoldDB" id="A0A251VLA5"/>
<keyword evidence="10" id="KW-1185">Reference proteome</keyword>
<reference evidence="8" key="3">
    <citation type="submission" date="2020-06" db="EMBL/GenBank/DDBJ databases">
        <title>Helianthus annuus Genome sequencing and assembly Release 2.</title>
        <authorList>
            <person name="Gouzy J."/>
            <person name="Langlade N."/>
            <person name="Munos S."/>
        </authorList>
    </citation>
    <scope>NUCLEOTIDE SEQUENCE</scope>
    <source>
        <tissue evidence="8">Leaves</tissue>
    </source>
</reference>
<feature type="compositionally biased region" description="Basic residues" evidence="6">
    <location>
        <begin position="161"/>
        <end position="171"/>
    </location>
</feature>
<dbReference type="Pfam" id="PF04576">
    <property type="entry name" value="Zein-binding"/>
    <property type="match status" value="1"/>
</dbReference>
<dbReference type="GO" id="GO:0080115">
    <property type="term" value="F:myosin XI tail binding"/>
    <property type="evidence" value="ECO:0007669"/>
    <property type="project" value="UniProtKB-ARBA"/>
</dbReference>
<feature type="region of interest" description="Disordered" evidence="6">
    <location>
        <begin position="317"/>
        <end position="345"/>
    </location>
</feature>
<dbReference type="Gramene" id="mRNA:HanXRQr2_Chr01g0004141">
    <property type="protein sequence ID" value="CDS:HanXRQr2_Chr01g0004141.1"/>
    <property type="gene ID" value="HanXRQr2_Chr01g0004141"/>
</dbReference>
<feature type="domain" description="GTD-binding" evidence="7">
    <location>
        <begin position="387"/>
        <end position="485"/>
    </location>
</feature>
<dbReference type="InterPro" id="IPR007656">
    <property type="entry name" value="GTD-bd"/>
</dbReference>
<comment type="subcellular location">
    <subcellularLocation>
        <location evidence="1">Membrane</location>
        <topology evidence="1">Single-pass membrane protein</topology>
    </subcellularLocation>
</comment>
<sequence>MAAANKFMHHLSMAACEWFLIFLMYMDAALGLILTKFARQCELQPPCLFCFRFDHVFGEKPDAYLSHFCNKHRGEVTCLVSCDLHRKLSDVREMCDDCFTSITKQKPGYLKPLLNKNFVRAPSSTGSCSCCERQWKPKPRSQMKLGVPKVTMHPPLPLTKGRGRGRPGGRFRRRNYFSKARDKISGTVTPCFVDTNIRAGADMDALSDSGCADLKFNSCSGSESGDSFYEIECENENDSRIVIHQRSNSVPILEPSLLNGIHNKSLVSPLSSTSTILEPPLLNGTRNESIASPLSSISTIGEPPLLNGIRNESIVSPLSSTSSDSTSTVHDVKENGSPEVGNETSSLNQDLHSFNGDEVSPCSDKHEGFESPGAHSAQSVGEINGDCDIEKLKRQMEHDQEQLRLLHKELDEERNAAAIAADEAMAMITRLQEEKSALHTEALQYLRMMDEQAEYDMEALDKANDLVTEKEKEIQDLEAELEYFRSRYDDEMITGDTPVNFKENHTENGKIESLSISSSCLKSTNTFEPRVNNLPVLDLEDEKKHVLQSLSESERKYHQLSNGGDKPSQQNEIDMRTLENEISDLSEWLEALESDRDFLEHASNTVQSHVGLEFIQEIAQHLHDMRRIRFDRRCQTVD</sequence>
<dbReference type="InParanoid" id="A0A251VLA5"/>
<keyword evidence="4" id="KW-0472">Membrane</keyword>
<dbReference type="InterPro" id="IPR039306">
    <property type="entry name" value="MYOB"/>
</dbReference>
<dbReference type="Proteomes" id="UP000215914">
    <property type="component" value="Chromosome 1"/>
</dbReference>
<organism evidence="9 10">
    <name type="scientific">Helianthus annuus</name>
    <name type="common">Common sunflower</name>
    <dbReference type="NCBI Taxonomy" id="4232"/>
    <lineage>
        <taxon>Eukaryota</taxon>
        <taxon>Viridiplantae</taxon>
        <taxon>Streptophyta</taxon>
        <taxon>Embryophyta</taxon>
        <taxon>Tracheophyta</taxon>
        <taxon>Spermatophyta</taxon>
        <taxon>Magnoliopsida</taxon>
        <taxon>eudicotyledons</taxon>
        <taxon>Gunneridae</taxon>
        <taxon>Pentapetalae</taxon>
        <taxon>asterids</taxon>
        <taxon>campanulids</taxon>
        <taxon>Asterales</taxon>
        <taxon>Asteraceae</taxon>
        <taxon>Asteroideae</taxon>
        <taxon>Heliantheae alliance</taxon>
        <taxon>Heliantheae</taxon>
        <taxon>Helianthus</taxon>
    </lineage>
</organism>
<protein>
    <submittedName>
        <fullName evidence="8">Myosin-binding protein</fullName>
    </submittedName>
    <submittedName>
        <fullName evidence="9">Putative zein-binding domain-containing protein</fullName>
    </submittedName>
</protein>
<evidence type="ECO:0000256" key="5">
    <source>
        <dbReference type="SAM" id="Coils"/>
    </source>
</evidence>
<feature type="compositionally biased region" description="Polar residues" evidence="6">
    <location>
        <begin position="559"/>
        <end position="572"/>
    </location>
</feature>
<keyword evidence="3" id="KW-1133">Transmembrane helix</keyword>
<dbReference type="PANTHER" id="PTHR31448">
    <property type="entry name" value="MYOSIN-BINDING PROTEIN 2"/>
    <property type="match status" value="1"/>
</dbReference>
<dbReference type="EMBL" id="CM007890">
    <property type="protein sequence ID" value="OTG36224.1"/>
    <property type="molecule type" value="Genomic_DNA"/>
</dbReference>
<proteinExistence type="predicted"/>
<feature type="region of interest" description="Disordered" evidence="6">
    <location>
        <begin position="358"/>
        <end position="382"/>
    </location>
</feature>
<gene>
    <name evidence="9" type="ORF">HannXRQ_Chr01g0005281</name>
    <name evidence="8" type="ORF">HanXRQr2_Chr01g0004141</name>
</gene>
<evidence type="ECO:0000256" key="3">
    <source>
        <dbReference type="ARBA" id="ARBA00022989"/>
    </source>
</evidence>
<feature type="compositionally biased region" description="Low complexity" evidence="6">
    <location>
        <begin position="317"/>
        <end position="328"/>
    </location>
</feature>